<dbReference type="Proteomes" id="UP001165243">
    <property type="component" value="Unassembled WGS sequence"/>
</dbReference>
<feature type="transmembrane region" description="Helical" evidence="7">
    <location>
        <begin position="16"/>
        <end position="37"/>
    </location>
</feature>
<dbReference type="Pfam" id="PF00664">
    <property type="entry name" value="ABC_membrane"/>
    <property type="match status" value="1"/>
</dbReference>
<evidence type="ECO:0000256" key="5">
    <source>
        <dbReference type="ARBA" id="ARBA00022989"/>
    </source>
</evidence>
<keyword evidence="4" id="KW-0067">ATP-binding</keyword>
<evidence type="ECO:0000313" key="10">
    <source>
        <dbReference type="EMBL" id="GMB86471.1"/>
    </source>
</evidence>
<dbReference type="GO" id="GO:0005524">
    <property type="term" value="F:ATP binding"/>
    <property type="evidence" value="ECO:0007669"/>
    <property type="project" value="UniProtKB-KW"/>
</dbReference>
<evidence type="ECO:0000313" key="11">
    <source>
        <dbReference type="Proteomes" id="UP001165243"/>
    </source>
</evidence>
<dbReference type="GO" id="GO:0034040">
    <property type="term" value="F:ATPase-coupled lipid transmembrane transporter activity"/>
    <property type="evidence" value="ECO:0007669"/>
    <property type="project" value="TreeGrafter"/>
</dbReference>
<keyword evidence="6 7" id="KW-0472">Membrane</keyword>
<reference evidence="10" key="1">
    <citation type="submission" date="2023-04" db="EMBL/GenBank/DDBJ databases">
        <title>Draft genome sequences of Lactobacillus delbrueckii subsp. bulgaricus ME-900 and ME-901 with improved acid tolerance.</title>
        <authorList>
            <person name="Ishida T."/>
            <person name="Yamamoto E."/>
            <person name="Koizumi A."/>
            <person name="Fujiwara S."/>
            <person name="Makino S."/>
            <person name="Kano H."/>
            <person name="Kimura K."/>
        </authorList>
    </citation>
    <scope>NUCLEOTIDE SEQUENCE</scope>
    <source>
        <strain evidence="10">ME-900</strain>
    </source>
</reference>
<evidence type="ECO:0000256" key="4">
    <source>
        <dbReference type="ARBA" id="ARBA00022840"/>
    </source>
</evidence>
<feature type="domain" description="ABC transporter" evidence="8">
    <location>
        <begin position="318"/>
        <end position="522"/>
    </location>
</feature>
<dbReference type="InterPro" id="IPR027417">
    <property type="entry name" value="P-loop_NTPase"/>
</dbReference>
<feature type="domain" description="ABC transmembrane type-1" evidence="9">
    <location>
        <begin position="17"/>
        <end position="292"/>
    </location>
</feature>
<dbReference type="PROSITE" id="PS50929">
    <property type="entry name" value="ABC_TM1F"/>
    <property type="match status" value="1"/>
</dbReference>
<dbReference type="GO" id="GO:0140359">
    <property type="term" value="F:ABC-type transporter activity"/>
    <property type="evidence" value="ECO:0007669"/>
    <property type="project" value="InterPro"/>
</dbReference>
<dbReference type="GO" id="GO:0016887">
    <property type="term" value="F:ATP hydrolysis activity"/>
    <property type="evidence" value="ECO:0007669"/>
    <property type="project" value="InterPro"/>
</dbReference>
<feature type="transmembrane region" description="Helical" evidence="7">
    <location>
        <begin position="119"/>
        <end position="139"/>
    </location>
</feature>
<keyword evidence="5 7" id="KW-1133">Transmembrane helix</keyword>
<proteinExistence type="predicted"/>
<dbReference type="InterPro" id="IPR025662">
    <property type="entry name" value="Sigma_54_int_dom_ATP-bd_1"/>
</dbReference>
<feature type="transmembrane region" description="Helical" evidence="7">
    <location>
        <begin position="49"/>
        <end position="70"/>
    </location>
</feature>
<dbReference type="GO" id="GO:0005886">
    <property type="term" value="C:plasma membrane"/>
    <property type="evidence" value="ECO:0007669"/>
    <property type="project" value="UniProtKB-SubCell"/>
</dbReference>
<feature type="transmembrane region" description="Helical" evidence="7">
    <location>
        <begin position="235"/>
        <end position="257"/>
    </location>
</feature>
<dbReference type="PANTHER" id="PTHR24221">
    <property type="entry name" value="ATP-BINDING CASSETTE SUB-FAMILY B"/>
    <property type="match status" value="1"/>
</dbReference>
<comment type="subcellular location">
    <subcellularLocation>
        <location evidence="1">Cell membrane</location>
        <topology evidence="1">Multi-pass membrane protein</topology>
    </subcellularLocation>
</comment>
<name>A0AAV5PFB2_LACDE</name>
<dbReference type="InterPro" id="IPR003439">
    <property type="entry name" value="ABC_transporter-like_ATP-bd"/>
</dbReference>
<dbReference type="Gene3D" id="1.20.1560.10">
    <property type="entry name" value="ABC transporter type 1, transmembrane domain"/>
    <property type="match status" value="1"/>
</dbReference>
<dbReference type="PROSITE" id="PS00675">
    <property type="entry name" value="SIGMA54_INTERACT_1"/>
    <property type="match status" value="1"/>
</dbReference>
<protein>
    <submittedName>
        <fullName evidence="10">ABC transporter ATP binding and permease protein</fullName>
    </submittedName>
</protein>
<dbReference type="EMBL" id="BSWK01000010">
    <property type="protein sequence ID" value="GMB86471.1"/>
    <property type="molecule type" value="Genomic_DNA"/>
</dbReference>
<evidence type="ECO:0000259" key="9">
    <source>
        <dbReference type="PROSITE" id="PS50929"/>
    </source>
</evidence>
<dbReference type="AlphaFoldDB" id="A0AAV5PFB2"/>
<dbReference type="Gene3D" id="3.40.50.300">
    <property type="entry name" value="P-loop containing nucleotide triphosphate hydrolases"/>
    <property type="match status" value="1"/>
</dbReference>
<evidence type="ECO:0000256" key="2">
    <source>
        <dbReference type="ARBA" id="ARBA00022692"/>
    </source>
</evidence>
<evidence type="ECO:0000256" key="6">
    <source>
        <dbReference type="ARBA" id="ARBA00023136"/>
    </source>
</evidence>
<gene>
    <name evidence="10" type="ORF">ME0900_08440</name>
</gene>
<dbReference type="PANTHER" id="PTHR24221:SF654">
    <property type="entry name" value="ATP-BINDING CASSETTE SUB-FAMILY B MEMBER 6"/>
    <property type="match status" value="1"/>
</dbReference>
<organism evidence="10 11">
    <name type="scientific">Lactobacillus delbrueckii subsp. bulgaricus</name>
    <dbReference type="NCBI Taxonomy" id="1585"/>
    <lineage>
        <taxon>Bacteria</taxon>
        <taxon>Bacillati</taxon>
        <taxon>Bacillota</taxon>
        <taxon>Bacilli</taxon>
        <taxon>Lactobacillales</taxon>
        <taxon>Lactobacillaceae</taxon>
        <taxon>Lactobacillus</taxon>
    </lineage>
</organism>
<comment type="caution">
    <text evidence="10">The sequence shown here is derived from an EMBL/GenBank/DDBJ whole genome shotgun (WGS) entry which is preliminary data.</text>
</comment>
<evidence type="ECO:0000259" key="8">
    <source>
        <dbReference type="PROSITE" id="PS50893"/>
    </source>
</evidence>
<dbReference type="InterPro" id="IPR036640">
    <property type="entry name" value="ABC1_TM_sf"/>
</dbReference>
<keyword evidence="3" id="KW-0547">Nucleotide-binding</keyword>
<evidence type="ECO:0000256" key="1">
    <source>
        <dbReference type="ARBA" id="ARBA00004651"/>
    </source>
</evidence>
<accession>A0AAV5PFB2</accession>
<dbReference type="SUPFAM" id="SSF90123">
    <property type="entry name" value="ABC transporter transmembrane region"/>
    <property type="match status" value="1"/>
</dbReference>
<evidence type="ECO:0000256" key="3">
    <source>
        <dbReference type="ARBA" id="ARBA00022741"/>
    </source>
</evidence>
<dbReference type="InterPro" id="IPR017871">
    <property type="entry name" value="ABC_transporter-like_CS"/>
</dbReference>
<dbReference type="Pfam" id="PF00005">
    <property type="entry name" value="ABC_tran"/>
    <property type="match status" value="1"/>
</dbReference>
<evidence type="ECO:0000256" key="7">
    <source>
        <dbReference type="SAM" id="Phobius"/>
    </source>
</evidence>
<dbReference type="SMART" id="SM00382">
    <property type="entry name" value="AAA"/>
    <property type="match status" value="1"/>
</dbReference>
<keyword evidence="2 7" id="KW-0812">Transmembrane</keyword>
<feature type="transmembrane region" description="Helical" evidence="7">
    <location>
        <begin position="145"/>
        <end position="167"/>
    </location>
</feature>
<dbReference type="PROSITE" id="PS50893">
    <property type="entry name" value="ABC_TRANSPORTER_2"/>
    <property type="match status" value="1"/>
</dbReference>
<dbReference type="InterPro" id="IPR003593">
    <property type="entry name" value="AAA+_ATPase"/>
</dbReference>
<sequence>MPMTLRKLINSNRGRFAIIFALLVMTQVIDVASTYLFSPMVNQVSAGRFNIFCSLLLIQFALALVLNLAFNGANYLFSKQTQQYLHGVRDRLADHYYQQPAGVSEMTNHFSQDLDTLTYDYATVLFYLICDVINALMVAASLLSFHWLLLLASLLTTVTSFAIARLLEKYSNQATDQLSAASQHFLATIAQWTAGLAELRRYFAKGPYQKALLKSGQELADRQVSRRKINSQIQCLQSLSNALGTVSIPLIAGFLFFKGQMSLGGVITSGYFASSIFSVLENIAGSYSYLNSTKSLRQQLSRLQESKKNDNLQPVNRMAQIEIKQVSLTHGKQLLSYPDLTIHAGEKILITGDSGSGKSTLLKLLLGNLQSEKGQIIFKDAAGQAFQPDPYSIGYQAQDLVLFPATLAENVTMHTPGLSADPKDYLKTVGLQLDPQRQITPDDLTLSGGQKQKLALARTLSHGFPLLLLDESLSAVDRAGQDQILRTLCQLPATVIFVAHNLSPKQKARFDREISLAKREHV</sequence>
<dbReference type="PROSITE" id="PS00211">
    <property type="entry name" value="ABC_TRANSPORTER_1"/>
    <property type="match status" value="1"/>
</dbReference>
<dbReference type="InterPro" id="IPR011527">
    <property type="entry name" value="ABC1_TM_dom"/>
</dbReference>
<dbReference type="InterPro" id="IPR039421">
    <property type="entry name" value="Type_1_exporter"/>
</dbReference>
<dbReference type="SUPFAM" id="SSF52540">
    <property type="entry name" value="P-loop containing nucleoside triphosphate hydrolases"/>
    <property type="match status" value="1"/>
</dbReference>